<evidence type="ECO:0000313" key="4">
    <source>
        <dbReference type="Proteomes" id="UP000607653"/>
    </source>
</evidence>
<name>A0A822XSY9_NELNU</name>
<organism evidence="3 4">
    <name type="scientific">Nelumbo nucifera</name>
    <name type="common">Sacred lotus</name>
    <dbReference type="NCBI Taxonomy" id="4432"/>
    <lineage>
        <taxon>Eukaryota</taxon>
        <taxon>Viridiplantae</taxon>
        <taxon>Streptophyta</taxon>
        <taxon>Embryophyta</taxon>
        <taxon>Tracheophyta</taxon>
        <taxon>Spermatophyta</taxon>
        <taxon>Magnoliopsida</taxon>
        <taxon>Proteales</taxon>
        <taxon>Nelumbonaceae</taxon>
        <taxon>Nelumbo</taxon>
    </lineage>
</organism>
<dbReference type="EMBL" id="DUZY01000001">
    <property type="protein sequence ID" value="DAD21935.1"/>
    <property type="molecule type" value="Genomic_DNA"/>
</dbReference>
<dbReference type="AlphaFoldDB" id="A0A822XSY9"/>
<dbReference type="GO" id="GO:0015205">
    <property type="term" value="F:nucleobase transmembrane transporter activity"/>
    <property type="evidence" value="ECO:0007669"/>
    <property type="project" value="InterPro"/>
</dbReference>
<reference evidence="3 4" key="1">
    <citation type="journal article" date="2020" name="Mol. Biol. Evol.">
        <title>Distinct Expression and Methylation Patterns for Genes with Different Fates following a Single Whole-Genome Duplication in Flowering Plants.</title>
        <authorList>
            <person name="Shi T."/>
            <person name="Rahmani R.S."/>
            <person name="Gugger P.F."/>
            <person name="Wang M."/>
            <person name="Li H."/>
            <person name="Zhang Y."/>
            <person name="Li Z."/>
            <person name="Wang Q."/>
            <person name="Van de Peer Y."/>
            <person name="Marchal K."/>
            <person name="Chen J."/>
        </authorList>
    </citation>
    <scope>NUCLEOTIDE SEQUENCE [LARGE SCALE GENOMIC DNA]</scope>
    <source>
        <tissue evidence="3">Leaf</tissue>
    </source>
</reference>
<gene>
    <name evidence="3" type="ORF">HUJ06_023398</name>
</gene>
<keyword evidence="4" id="KW-1185">Reference proteome</keyword>
<keyword evidence="2" id="KW-0812">Transmembrane</keyword>
<dbReference type="InterPro" id="IPR045018">
    <property type="entry name" value="Azg-like"/>
</dbReference>
<feature type="transmembrane region" description="Helical" evidence="2">
    <location>
        <begin position="37"/>
        <end position="61"/>
    </location>
</feature>
<sequence length="339" mass="37977">MKDVLIVIGKQCRDYSILEDLGEFAYDLVVFHGSGSISYQIGLIIVLVEGCVFLAMVAFDLCARLACLIPRPVRLACTAGIALFIAFLGLQYSQQGIGLVRPSSSTLVTLTTLQSRADNRWSVMYTCSSSTSSVHIQYGHRHRTLAFCFCYSSSDSKNQNPPDTKHFYCYRCTSHSTYYQRVREWKEAKPHIQARCFGLPSNVLRADEGNQGQHDIWHPICDVGFMTTLGGINYKYFKSIVGAVPPPLSLRFRHNRSKNANFGNHNPKLHIFAEQLVYIVLSAIHRKCDLLLFALSVYIYGMLLYMRSLSLEVIAPAVVVKPAPLGSLPMVFPSNTNEC</sequence>
<keyword evidence="1" id="KW-0813">Transport</keyword>
<feature type="transmembrane region" description="Helical" evidence="2">
    <location>
        <begin position="73"/>
        <end position="92"/>
    </location>
</feature>
<proteinExistence type="predicted"/>
<accession>A0A822XSY9</accession>
<evidence type="ECO:0000256" key="2">
    <source>
        <dbReference type="SAM" id="Phobius"/>
    </source>
</evidence>
<keyword evidence="2" id="KW-1133">Transmembrane helix</keyword>
<evidence type="ECO:0000313" key="3">
    <source>
        <dbReference type="EMBL" id="DAD21935.1"/>
    </source>
</evidence>
<dbReference type="PANTHER" id="PTHR43337:SF13">
    <property type="entry name" value="ADENINE_GUANINE PERMEASE AZG2"/>
    <property type="match status" value="1"/>
</dbReference>
<dbReference type="Proteomes" id="UP000607653">
    <property type="component" value="Unassembled WGS sequence"/>
</dbReference>
<protein>
    <submittedName>
        <fullName evidence="3">Uncharacterized protein</fullName>
    </submittedName>
</protein>
<keyword evidence="2" id="KW-0472">Membrane</keyword>
<dbReference type="PANTHER" id="PTHR43337">
    <property type="entry name" value="XANTHINE/URACIL PERMEASE C887.17-RELATED"/>
    <property type="match status" value="1"/>
</dbReference>
<comment type="caution">
    <text evidence="3">The sequence shown here is derived from an EMBL/GenBank/DDBJ whole genome shotgun (WGS) entry which is preliminary data.</text>
</comment>
<evidence type="ECO:0000256" key="1">
    <source>
        <dbReference type="ARBA" id="ARBA00022448"/>
    </source>
</evidence>